<proteinExistence type="predicted"/>
<evidence type="ECO:0000313" key="2">
    <source>
        <dbReference type="EMBL" id="WIT11353.1"/>
    </source>
</evidence>
<reference evidence="2" key="1">
    <citation type="submission" date="2023-01" db="EMBL/GenBank/DDBJ databases">
        <title>Whole genome sequence of Paucibacter sp. S2-9 isolated from pond sediment.</title>
        <authorList>
            <person name="Jung J.Y."/>
        </authorList>
    </citation>
    <scope>NUCLEOTIDE SEQUENCE</scope>
    <source>
        <strain evidence="2">S2-9</strain>
    </source>
</reference>
<accession>A0AA95NCU5</accession>
<organism evidence="2 3">
    <name type="scientific">Paucibacter sediminis</name>
    <dbReference type="NCBI Taxonomy" id="3019553"/>
    <lineage>
        <taxon>Bacteria</taxon>
        <taxon>Pseudomonadati</taxon>
        <taxon>Pseudomonadota</taxon>
        <taxon>Betaproteobacteria</taxon>
        <taxon>Burkholderiales</taxon>
        <taxon>Sphaerotilaceae</taxon>
        <taxon>Roseateles</taxon>
    </lineage>
</organism>
<dbReference type="Proteomes" id="UP001177769">
    <property type="component" value="Chromosome"/>
</dbReference>
<keyword evidence="3" id="KW-1185">Reference proteome</keyword>
<sequence length="517" mass="54965">MPKWPEAAPAFLSLGLVLCCAGAEAQSGTPDEARTGLSIVPKLSLSQMVTDNLRVDDRNKDAALATTLAPGISLSLQSPRARVLLDYSLNAMLYAKSEQKRRTSNSLNANANIELLENWLSLEARALVGQQAISAFGTVTSSDALVNENQTELRSLTVSPVMRGRVSSLATYELRGTATETRAKGTAAGDTSGRGASLRVESLDGAQRRFSWYVNALTQRNESSASLGSGGVRDTSTSSALAGLRWRPDVDWVLGGFAGGERSNLAAVKQTAGATYGIDGSWTPTPRTVAQASWQHHSYGDSHSLSLEHRMSRTALRLSDSATAVAPGANGAAGRLTNYDLLFLQFASAEPDPVKRDLFVRAFLQANGLAADAVTTTGFISAGATRLRRQEASMSWTGIRATLTGSINQSQTRRLGPQDSGVVDDLSGSGVVKQLGLAGNLSYRLTADSSASLSGSYQRTRGDLGTQSTSMKSILAGWNARLGRRTTGMVNLRHTQFASSIKPYRENAVIVTLVQQF</sequence>
<evidence type="ECO:0000313" key="3">
    <source>
        <dbReference type="Proteomes" id="UP001177769"/>
    </source>
</evidence>
<dbReference type="AlphaFoldDB" id="A0AA95NCU5"/>
<name>A0AA95NCU5_9BURK</name>
<dbReference type="InterPro" id="IPR017467">
    <property type="entry name" value="CHP03016_PEP-CTERM"/>
</dbReference>
<dbReference type="KEGG" id="pais:PFX98_21025"/>
<evidence type="ECO:0000256" key="1">
    <source>
        <dbReference type="SAM" id="SignalP"/>
    </source>
</evidence>
<keyword evidence="1" id="KW-0732">Signal</keyword>
<dbReference type="EMBL" id="CP116346">
    <property type="protein sequence ID" value="WIT11353.1"/>
    <property type="molecule type" value="Genomic_DNA"/>
</dbReference>
<feature type="chain" id="PRO_5041727979" evidence="1">
    <location>
        <begin position="26"/>
        <end position="517"/>
    </location>
</feature>
<dbReference type="NCBIfam" id="TIGR03016">
    <property type="entry name" value="pepcterm_hypo_1"/>
    <property type="match status" value="1"/>
</dbReference>
<dbReference type="RefSeq" id="WP_285232435.1">
    <property type="nucleotide sequence ID" value="NZ_CP116346.1"/>
</dbReference>
<gene>
    <name evidence="2" type="ORF">PFX98_21025</name>
</gene>
<protein>
    <submittedName>
        <fullName evidence="2">TIGR03016 family PEP-CTERM system-associated outer membrane protein</fullName>
    </submittedName>
</protein>
<feature type="signal peptide" evidence="1">
    <location>
        <begin position="1"/>
        <end position="25"/>
    </location>
</feature>